<dbReference type="Gene3D" id="2.60.40.10">
    <property type="entry name" value="Immunoglobulins"/>
    <property type="match status" value="1"/>
</dbReference>
<dbReference type="Proteomes" id="UP000247702">
    <property type="component" value="Unassembled WGS sequence"/>
</dbReference>
<feature type="region of interest" description="Disordered" evidence="7">
    <location>
        <begin position="804"/>
        <end position="834"/>
    </location>
</feature>
<comment type="subcellular location">
    <subcellularLocation>
        <location evidence="1">Nucleus</location>
    </subcellularLocation>
</comment>
<dbReference type="SMART" id="SM01268">
    <property type="entry name" value="BTD"/>
    <property type="match status" value="1"/>
</dbReference>
<dbReference type="InterPro" id="IPR015351">
    <property type="entry name" value="RBP-J/Cbf11/Cbf12_DNA-bd"/>
</dbReference>
<dbReference type="Pfam" id="PF09271">
    <property type="entry name" value="LAG1-DNAbind"/>
    <property type="match status" value="1"/>
</dbReference>
<dbReference type="AlphaFoldDB" id="A0A2Z6S6J6"/>
<feature type="domain" description="RBP-J/Cbf11/Cbf12 DNA binding" evidence="8">
    <location>
        <begin position="576"/>
        <end position="725"/>
    </location>
</feature>
<comment type="caution">
    <text evidence="10">The sequence shown here is derived from an EMBL/GenBank/DDBJ whole genome shotgun (WGS) entry which is preliminary data.</text>
</comment>
<evidence type="ECO:0000259" key="8">
    <source>
        <dbReference type="SMART" id="SM01267"/>
    </source>
</evidence>
<dbReference type="InterPro" id="IPR038007">
    <property type="entry name" value="RBP-Jkappa_IPT"/>
</dbReference>
<feature type="region of interest" description="Disordered" evidence="7">
    <location>
        <begin position="102"/>
        <end position="136"/>
    </location>
</feature>
<evidence type="ECO:0000256" key="7">
    <source>
        <dbReference type="SAM" id="MobiDB-lite"/>
    </source>
</evidence>
<evidence type="ECO:0008006" key="12">
    <source>
        <dbReference type="Google" id="ProtNLM"/>
    </source>
</evidence>
<keyword evidence="11" id="KW-1185">Reference proteome</keyword>
<name>A0A2Z6S6J6_9GLOM</name>
<protein>
    <recommendedName>
        <fullName evidence="12">LAG1-DNAbind-domain-containing protein</fullName>
    </recommendedName>
</protein>
<evidence type="ECO:0000256" key="3">
    <source>
        <dbReference type="ARBA" id="ARBA00023015"/>
    </source>
</evidence>
<dbReference type="SUPFAM" id="SSF81296">
    <property type="entry name" value="E set domains"/>
    <property type="match status" value="1"/>
</dbReference>
<dbReference type="InterPro" id="IPR008967">
    <property type="entry name" value="p53-like_TF_DNA-bd_sf"/>
</dbReference>
<dbReference type="InterPro" id="IPR040159">
    <property type="entry name" value="CLS_fam"/>
</dbReference>
<keyword evidence="3" id="KW-0805">Transcription regulation</keyword>
<dbReference type="InterPro" id="IPR013783">
    <property type="entry name" value="Ig-like_fold"/>
</dbReference>
<evidence type="ECO:0000259" key="9">
    <source>
        <dbReference type="SMART" id="SM01268"/>
    </source>
</evidence>
<feature type="compositionally biased region" description="Low complexity" evidence="7">
    <location>
        <begin position="432"/>
        <end position="457"/>
    </location>
</feature>
<dbReference type="SUPFAM" id="SSF49417">
    <property type="entry name" value="p53-like transcription factors"/>
    <property type="match status" value="1"/>
</dbReference>
<accession>A0A2Z6S6J6</accession>
<dbReference type="Pfam" id="PF20144">
    <property type="entry name" value="TIG_SUH"/>
    <property type="match status" value="1"/>
</dbReference>
<gene>
    <name evidence="10" type="ORF">RclHR1_09410004</name>
</gene>
<reference evidence="10 11" key="1">
    <citation type="submission" date="2017-11" db="EMBL/GenBank/DDBJ databases">
        <title>The genome of Rhizophagus clarus HR1 reveals common genetic basis of auxotrophy among arbuscular mycorrhizal fungi.</title>
        <authorList>
            <person name="Kobayashi Y."/>
        </authorList>
    </citation>
    <scope>NUCLEOTIDE SEQUENCE [LARGE SCALE GENOMIC DNA]</scope>
    <source>
        <strain evidence="10 11">HR1</strain>
    </source>
</reference>
<feature type="region of interest" description="Disordered" evidence="7">
    <location>
        <begin position="420"/>
        <end position="500"/>
    </location>
</feature>
<dbReference type="PANTHER" id="PTHR10665">
    <property type="entry name" value="RECOMBINING BINDING PROTEIN SUPPRESSOR OF HAIRLESS"/>
    <property type="match status" value="1"/>
</dbReference>
<dbReference type="STRING" id="94130.A0A2Z6S6J6"/>
<dbReference type="SUPFAM" id="SSF110217">
    <property type="entry name" value="DNA-binding protein LAG-1 (CSL)"/>
    <property type="match status" value="1"/>
</dbReference>
<organism evidence="10 11">
    <name type="scientific">Rhizophagus clarus</name>
    <dbReference type="NCBI Taxonomy" id="94130"/>
    <lineage>
        <taxon>Eukaryota</taxon>
        <taxon>Fungi</taxon>
        <taxon>Fungi incertae sedis</taxon>
        <taxon>Mucoromycota</taxon>
        <taxon>Glomeromycotina</taxon>
        <taxon>Glomeromycetes</taxon>
        <taxon>Glomerales</taxon>
        <taxon>Glomeraceae</taxon>
        <taxon>Rhizophagus</taxon>
    </lineage>
</organism>
<keyword evidence="5" id="KW-0804">Transcription</keyword>
<dbReference type="InterPro" id="IPR036358">
    <property type="entry name" value="BTD_sf"/>
</dbReference>
<evidence type="ECO:0000313" key="10">
    <source>
        <dbReference type="EMBL" id="GBC10191.1"/>
    </source>
</evidence>
<sequence>MVHSSLSTDFYSSYPVVHNPQLASNYNLDNMSSKSCNGTESKINKKRKPEYHYPITHDYYLPNQQQKTQLIYQPQPHQQLVNVAYQHHQQQIILNQPEWSEFVRSSPSTPTSSPPPNVDANSNNNNNNNNGTSNGTYNMHDYLMTENLALSTSDSSFGLEALYNPYTINPTTIPMNASSDYSSTVNFGYDDNTSSCSMNDHHQHQHNICNDTNENEERKNNTMNGIHYDNLDQLAAAAAFLVDSRDDKSSTYGVGASSINEGNIRNNRSRPHLMPLNITSATTESNVYRLGSDFNFTDSIASSPSPAVTMPPTPVFFEPEFLDGVTNTMPEGFSFGINPTLTSGQLLENNNSISVSRSHSYDSISSSSQQSNIFTSEKIIENPQTVTPAAISITQPDFTPMLSQPSSSTIDMETDYFNSKQHRRQNHCEQANNHNNNNIDNSNNNTVRRTRSRTLSNPPNIKSEPRTPALSPPESPGDSVSSNSSSPPSPSPPQTPNYMRRMSISPTIMEEEEETVGSNSSNTTESIPIVTSSSYVSDVHNINSTVNPRNTTVNIMRPIIQQYLNSSNPAALGEKTVMVLTSKVAQKSYGTEKRFLCPPPTTLILGSNWWCPSPHNIGHSSSTTFSPPKISVGISGEQGHQQGILEWISPSGNPLDPTSCSEMAFSGKCVSKHLYINDADEKRKRVEVLVNIHSPMGHNFGTFASKPIKVISKPSKKRQSVKNMELCIHHGTTISLFNRIRSQTVSTKYLGVSMQNANQTFGPWYGNVSSASSNPNDQPHPCFVARTGSWDPFIIWIVDPHHVKGKDDHSQHPPHPNFPRPPPSAIKSNPNNPTPIHYNQPIVLQCLTTGMTSPIMIIRKVDKGSMVIGGGIIEPLNGYGEGEEALGDPVSQLHKVAFQIKDVNMTPTTSPTFQPPNQAHPPGPGTYLACLGDVVGMQRANEGRKIISQPSTPVNTSFLDKVNSPIPSPTSEIPPAVAVALAGSQTNFSFDSTPLSESAVVSTEGGKVIRKRRVSSSVVIRPTTSLSKSTLAKNRRRVNSLSGVASEVDLAKYAATTRNAISGHHRSGHDNAGALWTEDVTDAAVWTIVGTDCASYTFYSPQNMIGRQMNSTSHLISPLPPSTPVTPLPIISNIITATSSPSNSASSQIQNSTTPNTITIYGENFTRDLMVWFGDLPSPRVEFRSKDCLVCLLPEELMYEMDHHNNINRDIVNASIQGRHFHLLSHGRIVGMNSGRPILFSRNDGIVFKTGKVWP</sequence>
<evidence type="ECO:0000256" key="6">
    <source>
        <dbReference type="ARBA" id="ARBA00023242"/>
    </source>
</evidence>
<dbReference type="Gene3D" id="2.60.40.1450">
    <property type="entry name" value="LAG1, DNA binding domain"/>
    <property type="match status" value="1"/>
</dbReference>
<evidence type="ECO:0000256" key="4">
    <source>
        <dbReference type="ARBA" id="ARBA00023125"/>
    </source>
</evidence>
<keyword evidence="6" id="KW-0539">Nucleus</keyword>
<proteinExistence type="inferred from homology"/>
<dbReference type="Pfam" id="PF09270">
    <property type="entry name" value="BTD"/>
    <property type="match status" value="1"/>
</dbReference>
<dbReference type="EMBL" id="BEXD01004361">
    <property type="protein sequence ID" value="GBC10191.1"/>
    <property type="molecule type" value="Genomic_DNA"/>
</dbReference>
<dbReference type="GO" id="GO:0005634">
    <property type="term" value="C:nucleus"/>
    <property type="evidence" value="ECO:0007669"/>
    <property type="project" value="UniProtKB-SubCell"/>
</dbReference>
<evidence type="ECO:0000256" key="5">
    <source>
        <dbReference type="ARBA" id="ARBA00023163"/>
    </source>
</evidence>
<dbReference type="GO" id="GO:0000978">
    <property type="term" value="F:RNA polymerase II cis-regulatory region sequence-specific DNA binding"/>
    <property type="evidence" value="ECO:0007669"/>
    <property type="project" value="InterPro"/>
</dbReference>
<dbReference type="FunFam" id="2.60.40.1450:FF:000003">
    <property type="entry name" value="Related to J kappa-recombination signal binding protein"/>
    <property type="match status" value="1"/>
</dbReference>
<dbReference type="InterPro" id="IPR037095">
    <property type="entry name" value="RBP-J/Cbf11_DNA-bd_sf"/>
</dbReference>
<dbReference type="SMART" id="SM01267">
    <property type="entry name" value="LAG1_DNAbind"/>
    <property type="match status" value="1"/>
</dbReference>
<feature type="compositionally biased region" description="Low complexity" evidence="7">
    <location>
        <begin position="476"/>
        <end position="486"/>
    </location>
</feature>
<dbReference type="GO" id="GO:0001228">
    <property type="term" value="F:DNA-binding transcription activator activity, RNA polymerase II-specific"/>
    <property type="evidence" value="ECO:0007669"/>
    <property type="project" value="InterPro"/>
</dbReference>
<keyword evidence="4" id="KW-0238">DNA-binding</keyword>
<feature type="compositionally biased region" description="Low complexity" evidence="7">
    <location>
        <begin position="121"/>
        <end position="136"/>
    </location>
</feature>
<evidence type="ECO:0000313" key="11">
    <source>
        <dbReference type="Proteomes" id="UP000247702"/>
    </source>
</evidence>
<evidence type="ECO:0000256" key="2">
    <source>
        <dbReference type="ARBA" id="ARBA00009704"/>
    </source>
</evidence>
<feature type="compositionally biased region" description="Pro residues" evidence="7">
    <location>
        <begin position="813"/>
        <end position="824"/>
    </location>
</feature>
<feature type="domain" description="Beta-trefoil DNA-binding" evidence="9">
    <location>
        <begin position="726"/>
        <end position="979"/>
    </location>
</feature>
<dbReference type="InterPro" id="IPR015350">
    <property type="entry name" value="Beta-trefoil_DNA-bd_dom"/>
</dbReference>
<evidence type="ECO:0000256" key="1">
    <source>
        <dbReference type="ARBA" id="ARBA00004123"/>
    </source>
</evidence>
<dbReference type="InterPro" id="IPR014756">
    <property type="entry name" value="Ig_E-set"/>
</dbReference>
<comment type="similarity">
    <text evidence="2">Belongs to the Su(H) family.</text>
</comment>